<dbReference type="InterPro" id="IPR043132">
    <property type="entry name" value="BCAT-like_C"/>
</dbReference>
<protein>
    <submittedName>
        <fullName evidence="7">4-amino-4-deoxychorismate lyase</fullName>
    </submittedName>
</protein>
<gene>
    <name evidence="7" type="ORF">ABE41_000400</name>
</gene>
<dbReference type="InterPro" id="IPR043131">
    <property type="entry name" value="BCAT-like_N"/>
</dbReference>
<evidence type="ECO:0000313" key="8">
    <source>
        <dbReference type="Proteomes" id="UP000077412"/>
    </source>
</evidence>
<evidence type="ECO:0000256" key="6">
    <source>
        <dbReference type="RuleBase" id="RU004516"/>
    </source>
</evidence>
<dbReference type="InterPro" id="IPR050571">
    <property type="entry name" value="Class-IV_PLP-Dep_Aminotrnsfr"/>
</dbReference>
<evidence type="ECO:0000313" key="7">
    <source>
        <dbReference type="EMBL" id="ANX10502.1"/>
    </source>
</evidence>
<evidence type="ECO:0000256" key="2">
    <source>
        <dbReference type="ARBA" id="ARBA00009320"/>
    </source>
</evidence>
<proteinExistence type="inferred from homology"/>
<dbReference type="OrthoDB" id="9805628at2"/>
<dbReference type="GO" id="GO:0008652">
    <property type="term" value="P:amino acid biosynthetic process"/>
    <property type="evidence" value="ECO:0007669"/>
    <property type="project" value="UniProtKB-ARBA"/>
</dbReference>
<keyword evidence="8" id="KW-1185">Reference proteome</keyword>
<evidence type="ECO:0000256" key="5">
    <source>
        <dbReference type="RuleBase" id="RU004106"/>
    </source>
</evidence>
<evidence type="ECO:0000256" key="4">
    <source>
        <dbReference type="ARBA" id="ARBA00022898"/>
    </source>
</evidence>
<name>A0A1B1YZ88_9BACL</name>
<accession>A0A1B1YZ88</accession>
<comment type="similarity">
    <text evidence="2 5">Belongs to the class-IV pyridoxal-phosphate-dependent aminotransferase family.</text>
</comment>
<dbReference type="Pfam" id="PF01063">
    <property type="entry name" value="Aminotran_4"/>
    <property type="match status" value="1"/>
</dbReference>
<dbReference type="EMBL" id="CP016761">
    <property type="protein sequence ID" value="ANX10502.1"/>
    <property type="molecule type" value="Genomic_DNA"/>
</dbReference>
<dbReference type="Gene3D" id="3.30.470.10">
    <property type="match status" value="1"/>
</dbReference>
<dbReference type="InterPro" id="IPR001544">
    <property type="entry name" value="Aminotrans_IV"/>
</dbReference>
<dbReference type="AlphaFoldDB" id="A0A1B1YZ88"/>
<sequence>MYIYINGKVLTKEEAVISPYDHGFMYGLGAFETFRTYNGFPYLVDEHIDRLQEALKELNISAVINKEHVIEMVQTLLQKNKLENAYFRLNVSAGNGDIGLQTDPYENPVVILYTKPLPQSIASAKELIILKTVRNTPEGKQRLKSHHYLNSILGKRELKDPAGQEGMFLTEDGFISEGTVSNLFWFKNGTLFTPGLSTGILNGITRKWVLNASEKMNIPFETGNYKINELHNADEVFLTNSIQELVPVNRFEQKHFPGAEGQLFQKLKAKYTEDTNNRRRTI</sequence>
<dbReference type="KEGG" id="far:ABE41_000400"/>
<dbReference type="Proteomes" id="UP000077412">
    <property type="component" value="Chromosome"/>
</dbReference>
<dbReference type="NCBIfam" id="NF005800">
    <property type="entry name" value="PRK07650.1"/>
    <property type="match status" value="1"/>
</dbReference>
<dbReference type="PROSITE" id="PS00770">
    <property type="entry name" value="AA_TRANSFER_CLASS_4"/>
    <property type="match status" value="1"/>
</dbReference>
<keyword evidence="4 6" id="KW-0663">Pyridoxal phosphate</keyword>
<dbReference type="PANTHER" id="PTHR42743">
    <property type="entry name" value="AMINO-ACID AMINOTRANSFERASE"/>
    <property type="match status" value="1"/>
</dbReference>
<dbReference type="GO" id="GO:0046394">
    <property type="term" value="P:carboxylic acid biosynthetic process"/>
    <property type="evidence" value="ECO:0007669"/>
    <property type="project" value="UniProtKB-ARBA"/>
</dbReference>
<evidence type="ECO:0000256" key="1">
    <source>
        <dbReference type="ARBA" id="ARBA00001933"/>
    </source>
</evidence>
<dbReference type="GO" id="GO:0016829">
    <property type="term" value="F:lyase activity"/>
    <property type="evidence" value="ECO:0007669"/>
    <property type="project" value="UniProtKB-KW"/>
</dbReference>
<dbReference type="Gene3D" id="3.20.10.10">
    <property type="entry name" value="D-amino Acid Aminotransferase, subunit A, domain 2"/>
    <property type="match status" value="1"/>
</dbReference>
<reference evidence="7 8" key="1">
    <citation type="submission" date="2016-08" db="EMBL/GenBank/DDBJ databases">
        <title>Complete genome sequence of Fictibacillus arsenicus G25-54, a strain with toxicity to nematodes and a potential arsenic-resistance activity.</title>
        <authorList>
            <person name="Zheng Z."/>
        </authorList>
    </citation>
    <scope>NUCLEOTIDE SEQUENCE [LARGE SCALE GENOMIC DNA]</scope>
    <source>
        <strain evidence="7 8">G25-54</strain>
    </source>
</reference>
<keyword evidence="7" id="KW-0456">Lyase</keyword>
<dbReference type="InterPro" id="IPR018300">
    <property type="entry name" value="Aminotrans_IV_CS"/>
</dbReference>
<comment type="subunit">
    <text evidence="3">Homodimer.</text>
</comment>
<dbReference type="PANTHER" id="PTHR42743:SF11">
    <property type="entry name" value="AMINODEOXYCHORISMATE LYASE"/>
    <property type="match status" value="1"/>
</dbReference>
<comment type="cofactor">
    <cofactor evidence="1 6">
        <name>pyridoxal 5'-phosphate</name>
        <dbReference type="ChEBI" id="CHEBI:597326"/>
    </cofactor>
</comment>
<dbReference type="GO" id="GO:0005829">
    <property type="term" value="C:cytosol"/>
    <property type="evidence" value="ECO:0007669"/>
    <property type="project" value="TreeGrafter"/>
</dbReference>
<dbReference type="STRING" id="255247.ABE41_000400"/>
<dbReference type="SUPFAM" id="SSF56752">
    <property type="entry name" value="D-aminoacid aminotransferase-like PLP-dependent enzymes"/>
    <property type="match status" value="1"/>
</dbReference>
<organism evidence="7 8">
    <name type="scientific">Fictibacillus arsenicus</name>
    <dbReference type="NCBI Taxonomy" id="255247"/>
    <lineage>
        <taxon>Bacteria</taxon>
        <taxon>Bacillati</taxon>
        <taxon>Bacillota</taxon>
        <taxon>Bacilli</taxon>
        <taxon>Bacillales</taxon>
        <taxon>Fictibacillaceae</taxon>
        <taxon>Fictibacillus</taxon>
    </lineage>
</organism>
<dbReference type="InterPro" id="IPR036038">
    <property type="entry name" value="Aminotransferase-like"/>
</dbReference>
<evidence type="ECO:0000256" key="3">
    <source>
        <dbReference type="ARBA" id="ARBA00011738"/>
    </source>
</evidence>
<dbReference type="FunFam" id="3.20.10.10:FF:000002">
    <property type="entry name" value="D-alanine aminotransferase"/>
    <property type="match status" value="1"/>
</dbReference>
<dbReference type="RefSeq" id="WP_066285456.1">
    <property type="nucleotide sequence ID" value="NZ_CP016761.1"/>
</dbReference>